<dbReference type="SUPFAM" id="SSF109854">
    <property type="entry name" value="DinB/YfiT-like putative metalloenzymes"/>
    <property type="match status" value="1"/>
</dbReference>
<name>A0A9W6W4W1_9ACTN</name>
<accession>A0A9W6W4W1</accession>
<dbReference type="RefSeq" id="WP_285664851.1">
    <property type="nucleotide sequence ID" value="NZ_BSTX01000003.1"/>
</dbReference>
<proteinExistence type="predicted"/>
<evidence type="ECO:0000259" key="1">
    <source>
        <dbReference type="Pfam" id="PF07398"/>
    </source>
</evidence>
<comment type="caution">
    <text evidence="3">The sequence shown here is derived from an EMBL/GenBank/DDBJ whole genome shotgun (WGS) entry which is preliminary data.</text>
</comment>
<dbReference type="PANTHER" id="PTHR40758:SF1">
    <property type="entry name" value="CONSERVED PROTEIN"/>
    <property type="match status" value="1"/>
</dbReference>
<dbReference type="GO" id="GO:0005886">
    <property type="term" value="C:plasma membrane"/>
    <property type="evidence" value="ECO:0007669"/>
    <property type="project" value="TreeGrafter"/>
</dbReference>
<dbReference type="NCBIfam" id="TIGR03083">
    <property type="entry name" value="maleylpyruvate isomerase family mycothiol-dependent enzyme"/>
    <property type="match status" value="1"/>
</dbReference>
<evidence type="ECO:0000259" key="2">
    <source>
        <dbReference type="Pfam" id="PF11716"/>
    </source>
</evidence>
<evidence type="ECO:0008006" key="5">
    <source>
        <dbReference type="Google" id="ProtNLM"/>
    </source>
</evidence>
<gene>
    <name evidence="3" type="ORF">Afil01_45090</name>
</gene>
<dbReference type="EMBL" id="BSTX01000003">
    <property type="protein sequence ID" value="GLZ79702.1"/>
    <property type="molecule type" value="Genomic_DNA"/>
</dbReference>
<dbReference type="PANTHER" id="PTHR40758">
    <property type="entry name" value="CONSERVED PROTEIN"/>
    <property type="match status" value="1"/>
</dbReference>
<dbReference type="InterPro" id="IPR017517">
    <property type="entry name" value="Maleyloyr_isom"/>
</dbReference>
<dbReference type="GO" id="GO:0046872">
    <property type="term" value="F:metal ion binding"/>
    <property type="evidence" value="ECO:0007669"/>
    <property type="project" value="InterPro"/>
</dbReference>
<organism evidence="3 4">
    <name type="scientific">Actinorhabdospora filicis</name>
    <dbReference type="NCBI Taxonomy" id="1785913"/>
    <lineage>
        <taxon>Bacteria</taxon>
        <taxon>Bacillati</taxon>
        <taxon>Actinomycetota</taxon>
        <taxon>Actinomycetes</taxon>
        <taxon>Micromonosporales</taxon>
        <taxon>Micromonosporaceae</taxon>
        <taxon>Actinorhabdospora</taxon>
    </lineage>
</organism>
<feature type="domain" description="Mycothiol-dependent maleylpyruvate isomerase metal-binding" evidence="2">
    <location>
        <begin position="16"/>
        <end position="63"/>
    </location>
</feature>
<dbReference type="InterPro" id="IPR024344">
    <property type="entry name" value="MDMPI_metal-binding"/>
</dbReference>
<dbReference type="InterPro" id="IPR034660">
    <property type="entry name" value="DinB/YfiT-like"/>
</dbReference>
<reference evidence="3" key="1">
    <citation type="submission" date="2023-03" db="EMBL/GenBank/DDBJ databases">
        <title>Actinorhabdospora filicis NBRC 111898.</title>
        <authorList>
            <person name="Ichikawa N."/>
            <person name="Sato H."/>
            <person name="Tonouchi N."/>
        </authorList>
    </citation>
    <scope>NUCLEOTIDE SEQUENCE</scope>
    <source>
        <strain evidence="3">NBRC 111898</strain>
    </source>
</reference>
<dbReference type="Proteomes" id="UP001165079">
    <property type="component" value="Unassembled WGS sequence"/>
</dbReference>
<protein>
    <recommendedName>
        <fullName evidence="5">Maleylpyruvate isomerase family mycothiol-dependent enzyme</fullName>
    </recommendedName>
</protein>
<dbReference type="Pfam" id="PF07398">
    <property type="entry name" value="MDMPI_C"/>
    <property type="match status" value="1"/>
</dbReference>
<dbReference type="AlphaFoldDB" id="A0A9W6W4W1"/>
<keyword evidence="4" id="KW-1185">Reference proteome</keyword>
<sequence length="237" mass="25318">MTANTATIGYDRLISALTEQTGHLARALRDADPATGVPTCPEWTLADLDRHVEGNLNSLALAAGGTPGRGLGEAAARCAAAFAGRHPEDDIEQFGLTWTAREWLRRAVADLVVHRADAATALGTGYDVDDDLAADAVDELLELLARPEMKGARPELAALVGTGETIHLHATDTGGEWLIELTPEGFEWNRAHAKATVAARGRLADLMQVMLRRRPLEAVEVLGEAAVLEGWLSRSAF</sequence>
<evidence type="ECO:0000313" key="3">
    <source>
        <dbReference type="EMBL" id="GLZ79702.1"/>
    </source>
</evidence>
<dbReference type="InterPro" id="IPR010872">
    <property type="entry name" value="MDMPI_C-term_domain"/>
</dbReference>
<feature type="domain" description="MDMPI C-terminal" evidence="1">
    <location>
        <begin position="131"/>
        <end position="229"/>
    </location>
</feature>
<dbReference type="Pfam" id="PF11716">
    <property type="entry name" value="MDMPI_N"/>
    <property type="match status" value="1"/>
</dbReference>
<evidence type="ECO:0000313" key="4">
    <source>
        <dbReference type="Proteomes" id="UP001165079"/>
    </source>
</evidence>